<dbReference type="GO" id="GO:0030288">
    <property type="term" value="C:outer membrane-bounded periplasmic space"/>
    <property type="evidence" value="ECO:0007669"/>
    <property type="project" value="TreeGrafter"/>
</dbReference>
<dbReference type="EC" id="3.5.1.-" evidence="3"/>
<dbReference type="PANTHER" id="PTHR30404:SF0">
    <property type="entry name" value="N-ACETYLMURAMOYL-L-ALANINE AMIDASE AMIC"/>
    <property type="match status" value="1"/>
</dbReference>
<evidence type="ECO:0000256" key="1">
    <source>
        <dbReference type="ARBA" id="ARBA00022801"/>
    </source>
</evidence>
<dbReference type="Gene3D" id="3.40.630.40">
    <property type="entry name" value="Zn-dependent exopeptidases"/>
    <property type="match status" value="1"/>
</dbReference>
<dbReference type="Pfam" id="PF01520">
    <property type="entry name" value="Amidase_3"/>
    <property type="match status" value="1"/>
</dbReference>
<dbReference type="SUPFAM" id="SSF53187">
    <property type="entry name" value="Zn-dependent exopeptidases"/>
    <property type="match status" value="1"/>
</dbReference>
<reference evidence="3" key="1">
    <citation type="journal article" date="2013" name="Environ. Microbiol.">
        <title>Microbiota from the distal guts of lean and obese adolescents exhibit partial functional redundancy besides clear differences in community structure.</title>
        <authorList>
            <person name="Ferrer M."/>
            <person name="Ruiz A."/>
            <person name="Lanza F."/>
            <person name="Haange S.B."/>
            <person name="Oberbach A."/>
            <person name="Till H."/>
            <person name="Bargiela R."/>
            <person name="Campoy C."/>
            <person name="Segura M.T."/>
            <person name="Richter M."/>
            <person name="von Bergen M."/>
            <person name="Seifert J."/>
            <person name="Suarez A."/>
        </authorList>
    </citation>
    <scope>NUCLEOTIDE SEQUENCE</scope>
</reference>
<dbReference type="InterPro" id="IPR002508">
    <property type="entry name" value="MurNAc-LAA_cat"/>
</dbReference>
<dbReference type="EMBL" id="AJWY01002360">
    <property type="protein sequence ID" value="EKC78373.1"/>
    <property type="molecule type" value="Genomic_DNA"/>
</dbReference>
<evidence type="ECO:0000259" key="2">
    <source>
        <dbReference type="Pfam" id="PF01520"/>
    </source>
</evidence>
<dbReference type="AlphaFoldDB" id="K1U807"/>
<evidence type="ECO:0000313" key="3">
    <source>
        <dbReference type="EMBL" id="EKC78373.1"/>
    </source>
</evidence>
<dbReference type="GO" id="GO:0008745">
    <property type="term" value="F:N-acetylmuramoyl-L-alanine amidase activity"/>
    <property type="evidence" value="ECO:0007669"/>
    <property type="project" value="InterPro"/>
</dbReference>
<dbReference type="InterPro" id="IPR050695">
    <property type="entry name" value="N-acetylmuramoyl_amidase_3"/>
</dbReference>
<accession>K1U807</accession>
<protein>
    <submittedName>
        <fullName evidence="3">Protein containing Cell wall hydrolase/autolysin, catalytic domain protein</fullName>
        <ecNumber evidence="3">3.5.1.-</ecNumber>
    </submittedName>
</protein>
<organism evidence="3">
    <name type="scientific">human gut metagenome</name>
    <dbReference type="NCBI Taxonomy" id="408170"/>
    <lineage>
        <taxon>unclassified sequences</taxon>
        <taxon>metagenomes</taxon>
        <taxon>organismal metagenomes</taxon>
    </lineage>
</organism>
<feature type="domain" description="MurNAc-LAA" evidence="2">
    <location>
        <begin position="3"/>
        <end position="111"/>
    </location>
</feature>
<sequence length="114" mass="12594">MTIVIDPGHGVTEYGYDDPGAIGHIEEAGANLAVAKLVESKLKALGVNVVRLKTESEFYDTKRRPYYARDYGCDLYIAIHSNKAGSESPRGTECYYYTSYSQPLAESLTRHVLG</sequence>
<name>K1U807_9ZZZZ</name>
<proteinExistence type="predicted"/>
<gene>
    <name evidence="3" type="ORF">LEA_03560</name>
</gene>
<keyword evidence="1 3" id="KW-0378">Hydrolase</keyword>
<dbReference type="CDD" id="cd02696">
    <property type="entry name" value="MurNAc-LAA"/>
    <property type="match status" value="1"/>
</dbReference>
<dbReference type="PANTHER" id="PTHR30404">
    <property type="entry name" value="N-ACETYLMURAMOYL-L-ALANINE AMIDASE"/>
    <property type="match status" value="1"/>
</dbReference>
<dbReference type="GO" id="GO:0009253">
    <property type="term" value="P:peptidoglycan catabolic process"/>
    <property type="evidence" value="ECO:0007669"/>
    <property type="project" value="InterPro"/>
</dbReference>
<comment type="caution">
    <text evidence="3">The sequence shown here is derived from an EMBL/GenBank/DDBJ whole genome shotgun (WGS) entry which is preliminary data.</text>
</comment>